<evidence type="ECO:0000313" key="3">
    <source>
        <dbReference type="EMBL" id="THE12317.1"/>
    </source>
</evidence>
<protein>
    <submittedName>
        <fullName evidence="3">Protein phosphatase 2C domain-containing protein</fullName>
    </submittedName>
</protein>
<dbReference type="Gene3D" id="3.60.40.10">
    <property type="entry name" value="PPM-type phosphatase domain"/>
    <property type="match status" value="1"/>
</dbReference>
<feature type="region of interest" description="Disordered" evidence="1">
    <location>
        <begin position="300"/>
        <end position="375"/>
    </location>
</feature>
<organism evidence="3 4">
    <name type="scientific">Bacillus timonensis</name>
    <dbReference type="NCBI Taxonomy" id="1033734"/>
    <lineage>
        <taxon>Bacteria</taxon>
        <taxon>Bacillati</taxon>
        <taxon>Bacillota</taxon>
        <taxon>Bacilli</taxon>
        <taxon>Bacillales</taxon>
        <taxon>Bacillaceae</taxon>
        <taxon>Bacillus</taxon>
    </lineage>
</organism>
<keyword evidence="4" id="KW-1185">Reference proteome</keyword>
<dbReference type="InterPro" id="IPR001932">
    <property type="entry name" value="PPM-type_phosphatase-like_dom"/>
</dbReference>
<dbReference type="AlphaFoldDB" id="A0A4S3PRK2"/>
<dbReference type="InterPro" id="IPR036457">
    <property type="entry name" value="PPM-type-like_dom_sf"/>
</dbReference>
<accession>A0A4S3PRK2</accession>
<dbReference type="OrthoDB" id="9805674at2"/>
<dbReference type="RefSeq" id="WP_136379758.1">
    <property type="nucleotide sequence ID" value="NZ_SLUB01000018.1"/>
</dbReference>
<gene>
    <name evidence="3" type="ORF">E1I69_11485</name>
</gene>
<reference evidence="3 4" key="1">
    <citation type="journal article" date="2019" name="Indoor Air">
        <title>Impacts of indoor surface finishes on bacterial viability.</title>
        <authorList>
            <person name="Hu J."/>
            <person name="Maamar S.B."/>
            <person name="Glawe A.J."/>
            <person name="Gottel N."/>
            <person name="Gilbert J.A."/>
            <person name="Hartmann E.M."/>
        </authorList>
    </citation>
    <scope>NUCLEOTIDE SEQUENCE [LARGE SCALE GENOMIC DNA]</scope>
    <source>
        <strain evidence="3 4">AF060A6</strain>
    </source>
</reference>
<evidence type="ECO:0000256" key="1">
    <source>
        <dbReference type="SAM" id="MobiDB-lite"/>
    </source>
</evidence>
<dbReference type="Pfam" id="PF13672">
    <property type="entry name" value="PP2C_2"/>
    <property type="match status" value="1"/>
</dbReference>
<feature type="domain" description="PPM-type phosphatase" evidence="2">
    <location>
        <begin position="14"/>
        <end position="224"/>
    </location>
</feature>
<comment type="caution">
    <text evidence="3">The sequence shown here is derived from an EMBL/GenBank/DDBJ whole genome shotgun (WGS) entry which is preliminary data.</text>
</comment>
<proteinExistence type="predicted"/>
<sequence length="375" mass="41917">MTITHWKFASAQTVGRGHIKQQLPCQDYTFCVQTQDMTILVLADGAGSAPSSHIGAQTVVHKMMTILQNHFEEMFEEDDQQLLRKRIIGILLNELEGIENFSGNIKEYASTLLYVAIKGDRYLAGHIGDGVIGLQVAGGSFKVLSNPENGLFANTTYFITSDEAWKYLRLYKGETHAKTGFILMSDGTADSLFNKKKQGFAPAIPRMLDWLRNHPNQKIAEVLETNLDSVIKQQTQDDCSIALAALTTWNPEELLEASPEYLADFIGIHSMLAAEGMEADQESSTTTELAEPLQQVEDEYMDVESESDEEVEENESTEDNRVYEEIVAVEDSDVPVEETESISEDEDTSNLVAEDPEKEDQESEEDLESIEVDRI</sequence>
<evidence type="ECO:0000313" key="4">
    <source>
        <dbReference type="Proteomes" id="UP000306477"/>
    </source>
</evidence>
<feature type="compositionally biased region" description="Acidic residues" evidence="1">
    <location>
        <begin position="327"/>
        <end position="375"/>
    </location>
</feature>
<dbReference type="Proteomes" id="UP000306477">
    <property type="component" value="Unassembled WGS sequence"/>
</dbReference>
<feature type="compositionally biased region" description="Acidic residues" evidence="1">
    <location>
        <begin position="300"/>
        <end position="317"/>
    </location>
</feature>
<dbReference type="SUPFAM" id="SSF81606">
    <property type="entry name" value="PP2C-like"/>
    <property type="match status" value="1"/>
</dbReference>
<dbReference type="EMBL" id="SLUB01000018">
    <property type="protein sequence ID" value="THE12317.1"/>
    <property type="molecule type" value="Genomic_DNA"/>
</dbReference>
<name>A0A4S3PRK2_9BACI</name>
<evidence type="ECO:0000259" key="2">
    <source>
        <dbReference type="Pfam" id="PF13672"/>
    </source>
</evidence>